<feature type="transmembrane region" description="Helical" evidence="1">
    <location>
        <begin position="9"/>
        <end position="25"/>
    </location>
</feature>
<feature type="transmembrane region" description="Helical" evidence="1">
    <location>
        <begin position="31"/>
        <end position="54"/>
    </location>
</feature>
<evidence type="ECO:0000313" key="3">
    <source>
        <dbReference type="Proteomes" id="UP000235778"/>
    </source>
</evidence>
<proteinExistence type="predicted"/>
<organism evidence="2 3">
    <name type="scientific">Vibrio lentus</name>
    <dbReference type="NCBI Taxonomy" id="136468"/>
    <lineage>
        <taxon>Bacteria</taxon>
        <taxon>Pseudomonadati</taxon>
        <taxon>Pseudomonadota</taxon>
        <taxon>Gammaproteobacteria</taxon>
        <taxon>Vibrionales</taxon>
        <taxon>Vibrionaceae</taxon>
        <taxon>Vibrio</taxon>
    </lineage>
</organism>
<dbReference type="RefSeq" id="WP_017105972.1">
    <property type="nucleotide sequence ID" value="NZ_MAKA01000005.1"/>
</dbReference>
<keyword evidence="1" id="KW-1133">Transmembrane helix</keyword>
<accession>A0A1B9QPR3</accession>
<protein>
    <submittedName>
        <fullName evidence="2">Uncharacterized protein</fullName>
    </submittedName>
</protein>
<gene>
    <name evidence="2" type="ORF">BCV30_12730</name>
</gene>
<dbReference type="Proteomes" id="UP000235778">
    <property type="component" value="Unassembled WGS sequence"/>
</dbReference>
<evidence type="ECO:0000256" key="1">
    <source>
        <dbReference type="SAM" id="Phobius"/>
    </source>
</evidence>
<evidence type="ECO:0000313" key="2">
    <source>
        <dbReference type="EMBL" id="PME60639.1"/>
    </source>
</evidence>
<reference evidence="3" key="1">
    <citation type="submission" date="2016-07" db="EMBL/GenBank/DDBJ databases">
        <title>Nontailed viruses are major unrecognized killers of bacteria in the ocean.</title>
        <authorList>
            <person name="Kauffman K."/>
            <person name="Hussain F."/>
            <person name="Yang J."/>
            <person name="Arevalo P."/>
            <person name="Brown J."/>
            <person name="Cutler M."/>
            <person name="Kelly L."/>
            <person name="Polz M.F."/>
        </authorList>
    </citation>
    <scope>NUCLEOTIDE SEQUENCE [LARGE SCALE GENOMIC DNA]</scope>
    <source>
        <strain evidence="3">10N.286.55.C1</strain>
    </source>
</reference>
<keyword evidence="1" id="KW-0472">Membrane</keyword>
<keyword evidence="1" id="KW-0812">Transmembrane</keyword>
<sequence>MSHESRSKLYTLVSMLSFGVGVLALDSGVSGLFPLFVVVISFFSFVINSFLCLFGGKYDDAFSTYQEANKARAGALVKGFDSKEK</sequence>
<dbReference type="AlphaFoldDB" id="A0A1B9QPR3"/>
<comment type="caution">
    <text evidence="2">The sequence shown here is derived from an EMBL/GenBank/DDBJ whole genome shotgun (WGS) entry which is preliminary data.</text>
</comment>
<dbReference type="EMBL" id="MCSI01000142">
    <property type="protein sequence ID" value="PME60639.1"/>
    <property type="molecule type" value="Genomic_DNA"/>
</dbReference>
<name>A0A1B9QPR3_9VIBR</name>